<accession>A0A0C9ZS93</accession>
<keyword evidence="3" id="KW-1185">Reference proteome</keyword>
<organism evidence="2 3">
    <name type="scientific">Suillus luteus UH-Slu-Lm8-n1</name>
    <dbReference type="NCBI Taxonomy" id="930992"/>
    <lineage>
        <taxon>Eukaryota</taxon>
        <taxon>Fungi</taxon>
        <taxon>Dikarya</taxon>
        <taxon>Basidiomycota</taxon>
        <taxon>Agaricomycotina</taxon>
        <taxon>Agaricomycetes</taxon>
        <taxon>Agaricomycetidae</taxon>
        <taxon>Boletales</taxon>
        <taxon>Suillineae</taxon>
        <taxon>Suillaceae</taxon>
        <taxon>Suillus</taxon>
    </lineage>
</organism>
<feature type="chain" id="PRO_5002206589" evidence="1">
    <location>
        <begin position="26"/>
        <end position="53"/>
    </location>
</feature>
<evidence type="ECO:0000256" key="1">
    <source>
        <dbReference type="SAM" id="SignalP"/>
    </source>
</evidence>
<evidence type="ECO:0000313" key="2">
    <source>
        <dbReference type="EMBL" id="KIK40665.1"/>
    </source>
</evidence>
<name>A0A0C9ZS93_9AGAM</name>
<feature type="signal peptide" evidence="1">
    <location>
        <begin position="1"/>
        <end position="25"/>
    </location>
</feature>
<gene>
    <name evidence="2" type="ORF">CY34DRAFT_806961</name>
</gene>
<dbReference type="InParanoid" id="A0A0C9ZS93"/>
<sequence length="53" mass="5628">MFARSSSAFLYVLLALTAFVATTCASHTTVTNVNDYGVNPAHIIVLNLIALNS</sequence>
<dbReference type="HOGENOM" id="CLU_3070237_0_0_1"/>
<reference evidence="2 3" key="1">
    <citation type="submission" date="2014-04" db="EMBL/GenBank/DDBJ databases">
        <authorList>
            <consortium name="DOE Joint Genome Institute"/>
            <person name="Kuo A."/>
            <person name="Ruytinx J."/>
            <person name="Rineau F."/>
            <person name="Colpaert J."/>
            <person name="Kohler A."/>
            <person name="Nagy L.G."/>
            <person name="Floudas D."/>
            <person name="Copeland A."/>
            <person name="Barry K.W."/>
            <person name="Cichocki N."/>
            <person name="Veneault-Fourrey C."/>
            <person name="LaButti K."/>
            <person name="Lindquist E.A."/>
            <person name="Lipzen A."/>
            <person name="Lundell T."/>
            <person name="Morin E."/>
            <person name="Murat C."/>
            <person name="Sun H."/>
            <person name="Tunlid A."/>
            <person name="Henrissat B."/>
            <person name="Grigoriev I.V."/>
            <person name="Hibbett D.S."/>
            <person name="Martin F."/>
            <person name="Nordberg H.P."/>
            <person name="Cantor M.N."/>
            <person name="Hua S.X."/>
        </authorList>
    </citation>
    <scope>NUCLEOTIDE SEQUENCE [LARGE SCALE GENOMIC DNA]</scope>
    <source>
        <strain evidence="2 3">UH-Slu-Lm8-n1</strain>
    </source>
</reference>
<dbReference type="Proteomes" id="UP000054485">
    <property type="component" value="Unassembled WGS sequence"/>
</dbReference>
<keyword evidence="1" id="KW-0732">Signal</keyword>
<protein>
    <submittedName>
        <fullName evidence="2">Uncharacterized protein</fullName>
    </submittedName>
</protein>
<proteinExistence type="predicted"/>
<dbReference type="AlphaFoldDB" id="A0A0C9ZS93"/>
<dbReference type="EMBL" id="KN835294">
    <property type="protein sequence ID" value="KIK40665.1"/>
    <property type="molecule type" value="Genomic_DNA"/>
</dbReference>
<evidence type="ECO:0000313" key="3">
    <source>
        <dbReference type="Proteomes" id="UP000054485"/>
    </source>
</evidence>
<reference evidence="3" key="2">
    <citation type="submission" date="2015-01" db="EMBL/GenBank/DDBJ databases">
        <title>Evolutionary Origins and Diversification of the Mycorrhizal Mutualists.</title>
        <authorList>
            <consortium name="DOE Joint Genome Institute"/>
            <consortium name="Mycorrhizal Genomics Consortium"/>
            <person name="Kohler A."/>
            <person name="Kuo A."/>
            <person name="Nagy L.G."/>
            <person name="Floudas D."/>
            <person name="Copeland A."/>
            <person name="Barry K.W."/>
            <person name="Cichocki N."/>
            <person name="Veneault-Fourrey C."/>
            <person name="LaButti K."/>
            <person name="Lindquist E.A."/>
            <person name="Lipzen A."/>
            <person name="Lundell T."/>
            <person name="Morin E."/>
            <person name="Murat C."/>
            <person name="Riley R."/>
            <person name="Ohm R."/>
            <person name="Sun H."/>
            <person name="Tunlid A."/>
            <person name="Henrissat B."/>
            <person name="Grigoriev I.V."/>
            <person name="Hibbett D.S."/>
            <person name="Martin F."/>
        </authorList>
    </citation>
    <scope>NUCLEOTIDE SEQUENCE [LARGE SCALE GENOMIC DNA]</scope>
    <source>
        <strain evidence="3">UH-Slu-Lm8-n1</strain>
    </source>
</reference>
<dbReference type="OrthoDB" id="10489890at2759"/>